<dbReference type="InterPro" id="IPR003594">
    <property type="entry name" value="HATPase_dom"/>
</dbReference>
<dbReference type="EMBL" id="SLXK01000002">
    <property type="protein sequence ID" value="TCP31758.1"/>
    <property type="molecule type" value="Genomic_DNA"/>
</dbReference>
<feature type="transmembrane region" description="Helical" evidence="12">
    <location>
        <begin position="176"/>
        <end position="196"/>
    </location>
</feature>
<dbReference type="SUPFAM" id="SSF158472">
    <property type="entry name" value="HAMP domain-like"/>
    <property type="match status" value="1"/>
</dbReference>
<dbReference type="InterPro" id="IPR050640">
    <property type="entry name" value="Bact_2-comp_sensor_kinase"/>
</dbReference>
<evidence type="ECO:0000256" key="8">
    <source>
        <dbReference type="ARBA" id="ARBA00022777"/>
    </source>
</evidence>
<dbReference type="Gene3D" id="3.30.565.10">
    <property type="entry name" value="Histidine kinase-like ATPase, C-terminal domain"/>
    <property type="match status" value="1"/>
</dbReference>
<dbReference type="Gene3D" id="6.10.340.10">
    <property type="match status" value="1"/>
</dbReference>
<keyword evidence="7" id="KW-0547">Nucleotide-binding</keyword>
<evidence type="ECO:0000256" key="9">
    <source>
        <dbReference type="ARBA" id="ARBA00022840"/>
    </source>
</evidence>
<dbReference type="Pfam" id="PF06580">
    <property type="entry name" value="His_kinase"/>
    <property type="match status" value="1"/>
</dbReference>
<keyword evidence="11 12" id="KW-0472">Membrane</keyword>
<dbReference type="Pfam" id="PF02518">
    <property type="entry name" value="HATPase_c"/>
    <property type="match status" value="1"/>
</dbReference>
<keyword evidence="12" id="KW-0812">Transmembrane</keyword>
<evidence type="ECO:0000313" key="16">
    <source>
        <dbReference type="Proteomes" id="UP000295416"/>
    </source>
</evidence>
<evidence type="ECO:0000256" key="4">
    <source>
        <dbReference type="ARBA" id="ARBA00022475"/>
    </source>
</evidence>
<dbReference type="Proteomes" id="UP000295416">
    <property type="component" value="Unassembled WGS sequence"/>
</dbReference>
<dbReference type="GO" id="GO:0000155">
    <property type="term" value="F:phosphorelay sensor kinase activity"/>
    <property type="evidence" value="ECO:0007669"/>
    <property type="project" value="InterPro"/>
</dbReference>
<dbReference type="OrthoDB" id="9776552at2"/>
<keyword evidence="8 15" id="KW-0418">Kinase</keyword>
<protein>
    <recommendedName>
        <fullName evidence="3">histidine kinase</fullName>
        <ecNumber evidence="3">2.7.13.3</ecNumber>
    </recommendedName>
</protein>
<dbReference type="SMART" id="SM00304">
    <property type="entry name" value="HAMP"/>
    <property type="match status" value="1"/>
</dbReference>
<keyword evidence="5" id="KW-0597">Phosphoprotein</keyword>
<evidence type="ECO:0000259" key="14">
    <source>
        <dbReference type="PROSITE" id="PS50885"/>
    </source>
</evidence>
<evidence type="ECO:0000256" key="1">
    <source>
        <dbReference type="ARBA" id="ARBA00000085"/>
    </source>
</evidence>
<comment type="caution">
    <text evidence="15">The sequence shown here is derived from an EMBL/GenBank/DDBJ whole genome shotgun (WGS) entry which is preliminary data.</text>
</comment>
<reference evidence="15 16" key="1">
    <citation type="submission" date="2019-03" db="EMBL/GenBank/DDBJ databases">
        <title>Genomic Encyclopedia of Type Strains, Phase IV (KMG-IV): sequencing the most valuable type-strain genomes for metagenomic binning, comparative biology and taxonomic classification.</title>
        <authorList>
            <person name="Goeker M."/>
        </authorList>
    </citation>
    <scope>NUCLEOTIDE SEQUENCE [LARGE SCALE GENOMIC DNA]</scope>
    <source>
        <strain evidence="15 16">DSM 19377</strain>
    </source>
</reference>
<evidence type="ECO:0000259" key="13">
    <source>
        <dbReference type="PROSITE" id="PS50109"/>
    </source>
</evidence>
<comment type="subcellular location">
    <subcellularLocation>
        <location evidence="2">Cell membrane</location>
        <topology evidence="2">Multi-pass membrane protein</topology>
    </subcellularLocation>
</comment>
<accession>A0A4R2PBH9</accession>
<dbReference type="SUPFAM" id="SSF55874">
    <property type="entry name" value="ATPase domain of HSP90 chaperone/DNA topoisomerase II/histidine kinase"/>
    <property type="match status" value="1"/>
</dbReference>
<keyword evidence="16" id="KW-1185">Reference proteome</keyword>
<evidence type="ECO:0000256" key="3">
    <source>
        <dbReference type="ARBA" id="ARBA00012438"/>
    </source>
</evidence>
<sequence>MIKMRTKLFIFIMVLVLLLNGVGGYLYYSSQKSMEQYNLLLQRFFLLNKISQNTEDAYQELQSYFVDHSPKLFETYQESHHELLDNQERLILINHDNNHLMLTNYRHMINSFINECAMAIHAFREGNINLYSEHLAESGKIAGFIKDTTLALINSELTDYQRFYHTMNQKNRYFEYMGISIFITTLLFCTLFTIWFSGGMSRPIRRLEAAAKDIAKGKFDGDDVVVETRDEFRFLTDTFNHMKNNTQRLVEEIKEKSELDRLLKEMELKSLQNQMNPHFLFNTLNVVSKTAYLEGADKTSELIAATAALFRHNLGNLDEPVMLSKEVKIIKDYFFILATRFGDRLVLEMDVAPDCLDHYVPGMILQPIVENAFIHGIEPYEGQGKIELVIRQMAGRLLIDIADNGVGMSKQTIDRIYKKENQSDRPNNKSHSTGLGLNNVIRRLDLFYKENNLLNIHSNGKKGTRIILSLPLSERRKMSHV</sequence>
<evidence type="ECO:0000256" key="10">
    <source>
        <dbReference type="ARBA" id="ARBA00023012"/>
    </source>
</evidence>
<dbReference type="InterPro" id="IPR036890">
    <property type="entry name" value="HATPase_C_sf"/>
</dbReference>
<dbReference type="InterPro" id="IPR003660">
    <property type="entry name" value="HAMP_dom"/>
</dbReference>
<feature type="domain" description="Histidine kinase" evidence="13">
    <location>
        <begin position="365"/>
        <end position="474"/>
    </location>
</feature>
<dbReference type="InterPro" id="IPR005467">
    <property type="entry name" value="His_kinase_dom"/>
</dbReference>
<keyword evidence="9" id="KW-0067">ATP-binding</keyword>
<dbReference type="PROSITE" id="PS50109">
    <property type="entry name" value="HIS_KIN"/>
    <property type="match status" value="1"/>
</dbReference>
<evidence type="ECO:0000256" key="7">
    <source>
        <dbReference type="ARBA" id="ARBA00022741"/>
    </source>
</evidence>
<evidence type="ECO:0000256" key="2">
    <source>
        <dbReference type="ARBA" id="ARBA00004651"/>
    </source>
</evidence>
<dbReference type="RefSeq" id="WP_132743441.1">
    <property type="nucleotide sequence ID" value="NZ_SLXK01000002.1"/>
</dbReference>
<keyword evidence="4" id="KW-1003">Cell membrane</keyword>
<dbReference type="SMART" id="SM00387">
    <property type="entry name" value="HATPase_c"/>
    <property type="match status" value="1"/>
</dbReference>
<dbReference type="GO" id="GO:0005886">
    <property type="term" value="C:plasma membrane"/>
    <property type="evidence" value="ECO:0007669"/>
    <property type="project" value="UniProtKB-SubCell"/>
</dbReference>
<dbReference type="AlphaFoldDB" id="A0A4R2PBH9"/>
<feature type="domain" description="HAMP" evidence="14">
    <location>
        <begin position="198"/>
        <end position="251"/>
    </location>
</feature>
<evidence type="ECO:0000256" key="12">
    <source>
        <dbReference type="SAM" id="Phobius"/>
    </source>
</evidence>
<keyword evidence="12" id="KW-1133">Transmembrane helix</keyword>
<dbReference type="PANTHER" id="PTHR34220:SF7">
    <property type="entry name" value="SENSOR HISTIDINE KINASE YPDA"/>
    <property type="match status" value="1"/>
</dbReference>
<evidence type="ECO:0000256" key="5">
    <source>
        <dbReference type="ARBA" id="ARBA00022553"/>
    </source>
</evidence>
<evidence type="ECO:0000313" key="15">
    <source>
        <dbReference type="EMBL" id="TCP31758.1"/>
    </source>
</evidence>
<name>A0A4R2PBH9_9BACL</name>
<proteinExistence type="predicted"/>
<dbReference type="PROSITE" id="PS50885">
    <property type="entry name" value="HAMP"/>
    <property type="match status" value="1"/>
</dbReference>
<gene>
    <name evidence="15" type="ORF">EV207_102251</name>
</gene>
<dbReference type="InterPro" id="IPR010559">
    <property type="entry name" value="Sig_transdc_His_kin_internal"/>
</dbReference>
<dbReference type="PANTHER" id="PTHR34220">
    <property type="entry name" value="SENSOR HISTIDINE KINASE YPDA"/>
    <property type="match status" value="1"/>
</dbReference>
<dbReference type="EC" id="2.7.13.3" evidence="3"/>
<keyword evidence="6" id="KW-0808">Transferase</keyword>
<dbReference type="GO" id="GO:0005524">
    <property type="term" value="F:ATP binding"/>
    <property type="evidence" value="ECO:0007669"/>
    <property type="project" value="UniProtKB-KW"/>
</dbReference>
<keyword evidence="10" id="KW-0902">Two-component regulatory system</keyword>
<dbReference type="Pfam" id="PF00672">
    <property type="entry name" value="HAMP"/>
    <property type="match status" value="1"/>
</dbReference>
<organism evidence="15 16">
    <name type="scientific">Scopulibacillus darangshiensis</name>
    <dbReference type="NCBI Taxonomy" id="442528"/>
    <lineage>
        <taxon>Bacteria</taxon>
        <taxon>Bacillati</taxon>
        <taxon>Bacillota</taxon>
        <taxon>Bacilli</taxon>
        <taxon>Bacillales</taxon>
        <taxon>Sporolactobacillaceae</taxon>
        <taxon>Scopulibacillus</taxon>
    </lineage>
</organism>
<evidence type="ECO:0000256" key="11">
    <source>
        <dbReference type="ARBA" id="ARBA00023136"/>
    </source>
</evidence>
<comment type="catalytic activity">
    <reaction evidence="1">
        <text>ATP + protein L-histidine = ADP + protein N-phospho-L-histidine.</text>
        <dbReference type="EC" id="2.7.13.3"/>
    </reaction>
</comment>
<evidence type="ECO:0000256" key="6">
    <source>
        <dbReference type="ARBA" id="ARBA00022679"/>
    </source>
</evidence>
<dbReference type="CDD" id="cd06225">
    <property type="entry name" value="HAMP"/>
    <property type="match status" value="1"/>
</dbReference>